<evidence type="ECO:0000313" key="1">
    <source>
        <dbReference type="EMBL" id="MDF0715236.1"/>
    </source>
</evidence>
<sequence length="211" mass="24169">MKRKLKLLIPTIITVFLAVLILKEPKTTIPKSIKEEVGIALGHFPELEGIPIEFKFKKNIKKSVMQAQPTWSGLIKPKNKRSYVILISEKFKISGAEFKTADVPRDVLIGWIGHELGHVMDYQQRGNLNLIGFGIRYVLLKEFVKKAERAADSFAVSRGMSNHILKTKRFILNHSEIDDTYKARIKQYYLSPDEIMEMVKEQDSLNDNGLL</sequence>
<protein>
    <recommendedName>
        <fullName evidence="3">Secreted protein</fullName>
    </recommendedName>
</protein>
<name>A0ABT5XVW8_9FLAO</name>
<accession>A0ABT5XVW8</accession>
<proteinExistence type="predicted"/>
<evidence type="ECO:0008006" key="3">
    <source>
        <dbReference type="Google" id="ProtNLM"/>
    </source>
</evidence>
<organism evidence="1 2">
    <name type="scientific">Flagellimonas yonaguniensis</name>
    <dbReference type="NCBI Taxonomy" id="3031325"/>
    <lineage>
        <taxon>Bacteria</taxon>
        <taxon>Pseudomonadati</taxon>
        <taxon>Bacteroidota</taxon>
        <taxon>Flavobacteriia</taxon>
        <taxon>Flavobacteriales</taxon>
        <taxon>Flavobacteriaceae</taxon>
        <taxon>Flagellimonas</taxon>
    </lineage>
</organism>
<gene>
    <name evidence="1" type="ORF">PY092_03655</name>
</gene>
<dbReference type="Proteomes" id="UP001221366">
    <property type="component" value="Unassembled WGS sequence"/>
</dbReference>
<reference evidence="1 2" key="1">
    <citation type="submission" date="2023-03" db="EMBL/GenBank/DDBJ databases">
        <title>Muricauda XX sp. nov. and Muricauda XXX sp. nov., two novel species isolated from Okinawa Trough.</title>
        <authorList>
            <person name="Cao W."/>
            <person name="Deng X."/>
        </authorList>
    </citation>
    <scope>NUCLEOTIDE SEQUENCE [LARGE SCALE GENOMIC DNA]</scope>
    <source>
        <strain evidence="1 2">334s03</strain>
    </source>
</reference>
<dbReference type="EMBL" id="JARFVB010000001">
    <property type="protein sequence ID" value="MDF0715236.1"/>
    <property type="molecule type" value="Genomic_DNA"/>
</dbReference>
<comment type="caution">
    <text evidence="1">The sequence shown here is derived from an EMBL/GenBank/DDBJ whole genome shotgun (WGS) entry which is preliminary data.</text>
</comment>
<evidence type="ECO:0000313" key="2">
    <source>
        <dbReference type="Proteomes" id="UP001221366"/>
    </source>
</evidence>
<dbReference type="RefSeq" id="WP_275614497.1">
    <property type="nucleotide sequence ID" value="NZ_JARFVB010000001.1"/>
</dbReference>
<keyword evidence="2" id="KW-1185">Reference proteome</keyword>